<dbReference type="PANTHER" id="PTHR30298:SF0">
    <property type="entry name" value="PROTEIN YBFL-RELATED"/>
    <property type="match status" value="1"/>
</dbReference>
<dbReference type="InterPro" id="IPR047647">
    <property type="entry name" value="ISAs1_transpos"/>
</dbReference>
<evidence type="ECO:0000259" key="1">
    <source>
        <dbReference type="Pfam" id="PF13808"/>
    </source>
</evidence>
<evidence type="ECO:0000313" key="2">
    <source>
        <dbReference type="EMBL" id="CBI06713.1"/>
    </source>
</evidence>
<protein>
    <recommendedName>
        <fullName evidence="1">H repeat-associated protein N-terminal domain-containing protein</fullName>
    </recommendedName>
</protein>
<comment type="caution">
    <text evidence="2">The sequence shown here is derived from an EMBL/GenBank/DDBJ whole genome shotgun (WGS) entry which is preliminary data.</text>
</comment>
<dbReference type="EMBL" id="CABQ01000010">
    <property type="protein sequence ID" value="CBI06713.1"/>
    <property type="molecule type" value="Genomic_DNA"/>
</dbReference>
<dbReference type="InterPro" id="IPR032806">
    <property type="entry name" value="YbfD_N"/>
</dbReference>
<dbReference type="PANTHER" id="PTHR30298">
    <property type="entry name" value="H REPEAT-ASSOCIATED PREDICTED TRANSPOSASE"/>
    <property type="match status" value="1"/>
</dbReference>
<sequence length="179" mass="19842">MVTGQILGWGCVLSNQEPLEQFFVCWEGLENPRSGNAGLPDFHELLVIALCAVLCGGQGAVDMALFARAKESFLREFLVLENGLPSHDTFSRLFRNLDPEQFRACFQQFMAEFSVQCDRQVAHSHNLPLRCASNISQRMPKEMSVCPIHRGFIAMSGPRSRAVHSDSISTTLSGRSHSG</sequence>
<dbReference type="NCBIfam" id="NF033564">
    <property type="entry name" value="transpos_ISAs1"/>
    <property type="match status" value="1"/>
</dbReference>
<feature type="domain" description="H repeat-associated protein N-terminal" evidence="1">
    <location>
        <begin position="27"/>
        <end position="110"/>
    </location>
</feature>
<name>E6QHJ9_9ZZZZ</name>
<dbReference type="Pfam" id="PF13808">
    <property type="entry name" value="DDE_Tnp_1_assoc"/>
    <property type="match status" value="1"/>
</dbReference>
<accession>E6QHJ9</accession>
<reference evidence="2" key="1">
    <citation type="submission" date="2009-10" db="EMBL/GenBank/DDBJ databases">
        <title>Diversity of trophic interactions inside an arsenic-rich microbial ecosystem.</title>
        <authorList>
            <person name="Bertin P.N."/>
            <person name="Heinrich-Salmeron A."/>
            <person name="Pelletier E."/>
            <person name="Goulhen-Chollet F."/>
            <person name="Arsene-Ploetze F."/>
            <person name="Gallien S."/>
            <person name="Calteau A."/>
            <person name="Vallenet D."/>
            <person name="Casiot C."/>
            <person name="Chane-Woon-Ming B."/>
            <person name="Giloteaux L."/>
            <person name="Barakat M."/>
            <person name="Bonnefoy V."/>
            <person name="Bruneel O."/>
            <person name="Chandler M."/>
            <person name="Cleiss J."/>
            <person name="Duran R."/>
            <person name="Elbaz-Poulichet F."/>
            <person name="Fonknechten N."/>
            <person name="Lauga B."/>
            <person name="Mornico D."/>
            <person name="Ortet P."/>
            <person name="Schaeffer C."/>
            <person name="Siguier P."/>
            <person name="Alexander Thil Smith A."/>
            <person name="Van Dorsselaer A."/>
            <person name="Weissenbach J."/>
            <person name="Medigue C."/>
            <person name="Le Paslier D."/>
        </authorList>
    </citation>
    <scope>NUCLEOTIDE SEQUENCE</scope>
</reference>
<gene>
    <name evidence="2" type="ORF">CARN6_2830</name>
</gene>
<dbReference type="InterPro" id="IPR051698">
    <property type="entry name" value="Transposase_11-like"/>
</dbReference>
<dbReference type="AlphaFoldDB" id="E6QHJ9"/>
<proteinExistence type="predicted"/>
<organism evidence="2">
    <name type="scientific">mine drainage metagenome</name>
    <dbReference type="NCBI Taxonomy" id="410659"/>
    <lineage>
        <taxon>unclassified sequences</taxon>
        <taxon>metagenomes</taxon>
        <taxon>ecological metagenomes</taxon>
    </lineage>
</organism>